<dbReference type="RefSeq" id="XP_019620770.1">
    <property type="nucleotide sequence ID" value="XM_019765211.1"/>
</dbReference>
<organism evidence="4 5">
    <name type="scientific">Branchiostoma belcheri</name>
    <name type="common">Amphioxus</name>
    <dbReference type="NCBI Taxonomy" id="7741"/>
    <lineage>
        <taxon>Eukaryota</taxon>
        <taxon>Metazoa</taxon>
        <taxon>Chordata</taxon>
        <taxon>Cephalochordata</taxon>
        <taxon>Leptocardii</taxon>
        <taxon>Amphioxiformes</taxon>
        <taxon>Branchiostomatidae</taxon>
        <taxon>Branchiostoma</taxon>
    </lineage>
</organism>
<dbReference type="KEGG" id="bbel:109467266"/>
<proteinExistence type="predicted"/>
<dbReference type="SUPFAM" id="SSF52151">
    <property type="entry name" value="FabD/lysophospholipase-like"/>
    <property type="match status" value="1"/>
</dbReference>
<feature type="short sequence motif" description="GXSXG" evidence="2">
    <location>
        <begin position="79"/>
        <end position="83"/>
    </location>
</feature>
<feature type="active site" description="Nucleophile" evidence="2">
    <location>
        <position position="81"/>
    </location>
</feature>
<accession>A0A6P4XVV0</accession>
<keyword evidence="2" id="KW-0378">Hydrolase</keyword>
<feature type="short sequence motif" description="GXGXXG" evidence="2">
    <location>
        <begin position="50"/>
        <end position="55"/>
    </location>
</feature>
<dbReference type="GO" id="GO:0016787">
    <property type="term" value="F:hydrolase activity"/>
    <property type="evidence" value="ECO:0007669"/>
    <property type="project" value="UniProtKB-UniRule"/>
</dbReference>
<feature type="active site" description="Proton acceptor" evidence="2">
    <location>
        <position position="251"/>
    </location>
</feature>
<dbReference type="PANTHER" id="PTHR46394:SF1">
    <property type="entry name" value="PNPLA DOMAIN-CONTAINING PROTEIN"/>
    <property type="match status" value="1"/>
</dbReference>
<evidence type="ECO:0000313" key="5">
    <source>
        <dbReference type="RefSeq" id="XP_019620770.1"/>
    </source>
</evidence>
<keyword evidence="4" id="KW-1185">Reference proteome</keyword>
<protein>
    <submittedName>
        <fullName evidence="5">Uncharacterized protein LOC109467266</fullName>
    </submittedName>
</protein>
<dbReference type="GO" id="GO:0016042">
    <property type="term" value="P:lipid catabolic process"/>
    <property type="evidence" value="ECO:0007669"/>
    <property type="project" value="UniProtKB-UniRule"/>
</dbReference>
<dbReference type="Gene3D" id="3.40.1090.10">
    <property type="entry name" value="Cytosolic phospholipase A2 catalytic domain"/>
    <property type="match status" value="1"/>
</dbReference>
<dbReference type="InterPro" id="IPR052580">
    <property type="entry name" value="Lipid_Hydrolase"/>
</dbReference>
<evidence type="ECO:0000313" key="4">
    <source>
        <dbReference type="Proteomes" id="UP000515135"/>
    </source>
</evidence>
<name>A0A6P4XVV0_BRABE</name>
<dbReference type="PANTHER" id="PTHR46394">
    <property type="entry name" value="ANNEXIN"/>
    <property type="match status" value="1"/>
</dbReference>
<sequence length="548" mass="62706">MSYVKKWVGEKISSVRRWWSPEKAKPRLPRTNGRDYSCMKDSFENLVLKGGGAKGIAYIGAAKVLDEARILPNIKRFAGTSAGAITATMLAIGMKPEEMLEELSQRNLMDLLDPPVGLLSGLSKLPRILFILPSWLTMKNISMALSAMTDRGACEGDEFLDWFGDILDRHLARLHPFKKGLDKDITFDTLYHVLGKELCIVAYNMVLGNEIYFHVKTTPMMKIKEAVRMSMSIPGVFKPFGIPGSPYTFIDGGLAANYPLWAFDGWYLSMKEEDFFQERLMSTLDAGQTVRQMFHPEYRRERFGTRNDKTLGILLFSSEDREMYQEQFEKRQEEFKPAEIKPEYDTELYKDYKEKTEKSKKEQIASYEKVEVLVGQDVKRMIEGTDGQITEALVIKRRPDLPVISKEEAKQLFNEIFSEEDLAFLGAPSKEEAFDFLMINEEKNLTSDRLRKIYKNFGPLQLARRAYLGHRLVSTPRQYFGTMLEFVGRQSGITDEDVPRSIAIDVGYVGTMDFDMATEDMEFLMRQGAAGTIAFLEEKKDGLGKRRE</sequence>
<gene>
    <name evidence="5" type="primary">LOC109467266</name>
</gene>
<dbReference type="CDD" id="cd07207">
    <property type="entry name" value="Pat_ExoU_VipD_like"/>
    <property type="match status" value="1"/>
</dbReference>
<reference evidence="5" key="1">
    <citation type="submission" date="2025-08" db="UniProtKB">
        <authorList>
            <consortium name="RefSeq"/>
        </authorList>
    </citation>
    <scope>IDENTIFICATION</scope>
    <source>
        <tissue evidence="5">Gonad</tissue>
    </source>
</reference>
<keyword evidence="2" id="KW-0442">Lipid degradation</keyword>
<evidence type="ECO:0000259" key="3">
    <source>
        <dbReference type="PROSITE" id="PS51635"/>
    </source>
</evidence>
<dbReference type="AlphaFoldDB" id="A0A6P4XVV0"/>
<dbReference type="Pfam" id="PF01734">
    <property type="entry name" value="Patatin"/>
    <property type="match status" value="1"/>
</dbReference>
<dbReference type="InterPro" id="IPR002641">
    <property type="entry name" value="PNPLA_dom"/>
</dbReference>
<dbReference type="OrthoDB" id="9977503at2759"/>
<keyword evidence="1 2" id="KW-0443">Lipid metabolism</keyword>
<evidence type="ECO:0000256" key="2">
    <source>
        <dbReference type="PROSITE-ProRule" id="PRU01161"/>
    </source>
</evidence>
<dbReference type="PROSITE" id="PS51635">
    <property type="entry name" value="PNPLA"/>
    <property type="match status" value="1"/>
</dbReference>
<dbReference type="InterPro" id="IPR016035">
    <property type="entry name" value="Acyl_Trfase/lysoPLipase"/>
</dbReference>
<dbReference type="GeneID" id="109467266"/>
<feature type="domain" description="PNPLA" evidence="3">
    <location>
        <begin position="46"/>
        <end position="264"/>
    </location>
</feature>
<evidence type="ECO:0000256" key="1">
    <source>
        <dbReference type="ARBA" id="ARBA00023098"/>
    </source>
</evidence>
<dbReference type="Proteomes" id="UP000515135">
    <property type="component" value="Unplaced"/>
</dbReference>
<feature type="short sequence motif" description="DGA/G" evidence="2">
    <location>
        <begin position="251"/>
        <end position="253"/>
    </location>
</feature>